<reference evidence="3" key="1">
    <citation type="submission" date="2017-10" db="EMBL/GenBank/DDBJ databases">
        <authorList>
            <person name="Gaisin V.A."/>
            <person name="Rysina M.S."/>
            <person name="Grouzdev D.S."/>
        </authorList>
    </citation>
    <scope>NUCLEOTIDE SEQUENCE [LARGE SCALE GENOMIC DNA]</scope>
    <source>
        <strain evidence="3">V1</strain>
    </source>
</reference>
<dbReference type="EMBL" id="PDNZ01000002">
    <property type="protein sequence ID" value="PWW82697.1"/>
    <property type="molecule type" value="Genomic_DNA"/>
</dbReference>
<keyword evidence="2" id="KW-0808">Transferase</keyword>
<evidence type="ECO:0000259" key="1">
    <source>
        <dbReference type="PROSITE" id="PS50206"/>
    </source>
</evidence>
<dbReference type="PANTHER" id="PTHR43031:SF1">
    <property type="entry name" value="PYRIDINE NUCLEOTIDE-DISULPHIDE OXIDOREDUCTASE"/>
    <property type="match status" value="1"/>
</dbReference>
<organism evidence="2 3">
    <name type="scientific">Prosthecochloris marina</name>
    <dbReference type="NCBI Taxonomy" id="2017681"/>
    <lineage>
        <taxon>Bacteria</taxon>
        <taxon>Pseudomonadati</taxon>
        <taxon>Chlorobiota</taxon>
        <taxon>Chlorobiia</taxon>
        <taxon>Chlorobiales</taxon>
        <taxon>Chlorobiaceae</taxon>
        <taxon>Prosthecochloris</taxon>
    </lineage>
</organism>
<dbReference type="PANTHER" id="PTHR43031">
    <property type="entry name" value="FAD-DEPENDENT OXIDOREDUCTASE"/>
    <property type="match status" value="1"/>
</dbReference>
<comment type="caution">
    <text evidence="2">The sequence shown here is derived from an EMBL/GenBank/DDBJ whole genome shotgun (WGS) entry which is preliminary data.</text>
</comment>
<dbReference type="GO" id="GO:0016740">
    <property type="term" value="F:transferase activity"/>
    <property type="evidence" value="ECO:0007669"/>
    <property type="project" value="UniProtKB-KW"/>
</dbReference>
<dbReference type="OrthoDB" id="598065at2"/>
<dbReference type="AlphaFoldDB" id="A0A317TA32"/>
<accession>A0A317TA32</accession>
<dbReference type="RefSeq" id="WP_110022413.1">
    <property type="nucleotide sequence ID" value="NZ_PDNZ01000002.1"/>
</dbReference>
<keyword evidence="3" id="KW-1185">Reference proteome</keyword>
<dbReference type="CDD" id="cd00158">
    <property type="entry name" value="RHOD"/>
    <property type="match status" value="1"/>
</dbReference>
<dbReference type="PROSITE" id="PS50206">
    <property type="entry name" value="RHODANESE_3"/>
    <property type="match status" value="1"/>
</dbReference>
<dbReference type="Proteomes" id="UP000246278">
    <property type="component" value="Unassembled WGS sequence"/>
</dbReference>
<proteinExistence type="predicted"/>
<evidence type="ECO:0000313" key="3">
    <source>
        <dbReference type="Proteomes" id="UP000246278"/>
    </source>
</evidence>
<dbReference type="SMART" id="SM00450">
    <property type="entry name" value="RHOD"/>
    <property type="match status" value="1"/>
</dbReference>
<dbReference type="SUPFAM" id="SSF52821">
    <property type="entry name" value="Rhodanese/Cell cycle control phosphatase"/>
    <property type="match status" value="1"/>
</dbReference>
<sequence length="162" mass="18462">MLGNIINMQGALDATESMIEKSYPVPLISADELSKRLKKKENILLFDTRTYGEYAKSHIDGAVLLPPETPTNDFIREHGGLIREKTVIFYCSVGQRSSNYLNRVYKACKAEGAKECYNLRGGIFRWYNQGHPVVNENGETDDIHGYNPLWGMMIEKRNTSRK</sequence>
<feature type="domain" description="Rhodanese" evidence="1">
    <location>
        <begin position="39"/>
        <end position="135"/>
    </location>
</feature>
<gene>
    <name evidence="2" type="ORF">CR164_02825</name>
</gene>
<dbReference type="InterPro" id="IPR036873">
    <property type="entry name" value="Rhodanese-like_dom_sf"/>
</dbReference>
<name>A0A317TA32_9CHLB</name>
<dbReference type="Pfam" id="PF00581">
    <property type="entry name" value="Rhodanese"/>
    <property type="match status" value="1"/>
</dbReference>
<dbReference type="InterPro" id="IPR050229">
    <property type="entry name" value="GlpE_sulfurtransferase"/>
</dbReference>
<protein>
    <submittedName>
        <fullName evidence="2">Sulfurtransferase</fullName>
    </submittedName>
</protein>
<dbReference type="InterPro" id="IPR001763">
    <property type="entry name" value="Rhodanese-like_dom"/>
</dbReference>
<evidence type="ECO:0000313" key="2">
    <source>
        <dbReference type="EMBL" id="PWW82697.1"/>
    </source>
</evidence>
<dbReference type="Gene3D" id="3.40.250.10">
    <property type="entry name" value="Rhodanese-like domain"/>
    <property type="match status" value="1"/>
</dbReference>